<evidence type="ECO:0000256" key="2">
    <source>
        <dbReference type="ARBA" id="ARBA00022490"/>
    </source>
</evidence>
<evidence type="ECO:0000313" key="6">
    <source>
        <dbReference type="EMBL" id="ARD24015.1"/>
    </source>
</evidence>
<proteinExistence type="predicted"/>
<keyword evidence="3" id="KW-0479">Metal-binding</keyword>
<feature type="domain" description="Hemerythrin-like" evidence="5">
    <location>
        <begin position="21"/>
        <end position="166"/>
    </location>
</feature>
<dbReference type="PANTHER" id="PTHR36438">
    <property type="entry name" value="IRON-SULFUR CLUSTER REPAIR PROTEIN YTFE"/>
    <property type="match status" value="1"/>
</dbReference>
<dbReference type="Gene3D" id="1.20.120.520">
    <property type="entry name" value="nmb1532 protein domain like"/>
    <property type="match status" value="1"/>
</dbReference>
<evidence type="ECO:0000256" key="3">
    <source>
        <dbReference type="ARBA" id="ARBA00022723"/>
    </source>
</evidence>
<protein>
    <recommendedName>
        <fullName evidence="5">Hemerythrin-like domain-containing protein</fullName>
    </recommendedName>
</protein>
<evidence type="ECO:0000259" key="5">
    <source>
        <dbReference type="Pfam" id="PF01814"/>
    </source>
</evidence>
<sequence length="169" mass="19058">MPSTRFEQLQALPIPALIDHLEATHHQYVRETAPLLVEYSQKMVQAHGEDYAEIKPLAMLIGALIADLMPHLMKEEQILFPAMRRLAAGEEVNGCFGHIGNPINAMEHEHDHAGSVLQQLRELTNNYQVPEGACSTWQKCYQTLAEFDADLQVHIHTENELLFPKALAI</sequence>
<dbReference type="EMBL" id="CP020472">
    <property type="protein sequence ID" value="ARD24015.1"/>
    <property type="molecule type" value="Genomic_DNA"/>
</dbReference>
<evidence type="ECO:0000313" key="7">
    <source>
        <dbReference type="Proteomes" id="UP000191820"/>
    </source>
</evidence>
<keyword evidence="2" id="KW-0963">Cytoplasm</keyword>
<reference evidence="6 7" key="1">
    <citation type="submission" date="2017-03" db="EMBL/GenBank/DDBJ databases">
        <title>Genome sequencing of Shewanella japonica KCTC 22435.</title>
        <authorList>
            <person name="Kim K.M."/>
        </authorList>
    </citation>
    <scope>NUCLEOTIDE SEQUENCE [LARGE SCALE GENOMIC DNA]</scope>
    <source>
        <strain evidence="6 7">KCTC 22435</strain>
    </source>
</reference>
<dbReference type="InterPro" id="IPR012312">
    <property type="entry name" value="Hemerythrin-like"/>
</dbReference>
<keyword evidence="4" id="KW-0408">Iron</keyword>
<evidence type="ECO:0000256" key="1">
    <source>
        <dbReference type="ARBA" id="ARBA00004496"/>
    </source>
</evidence>
<dbReference type="PANTHER" id="PTHR36438:SF1">
    <property type="entry name" value="IRON-SULFUR CLUSTER REPAIR PROTEIN YTFE"/>
    <property type="match status" value="1"/>
</dbReference>
<evidence type="ECO:0000256" key="4">
    <source>
        <dbReference type="ARBA" id="ARBA00023004"/>
    </source>
</evidence>
<organism evidence="6 7">
    <name type="scientific">Shewanella japonica</name>
    <dbReference type="NCBI Taxonomy" id="93973"/>
    <lineage>
        <taxon>Bacteria</taxon>
        <taxon>Pseudomonadati</taxon>
        <taxon>Pseudomonadota</taxon>
        <taxon>Gammaproteobacteria</taxon>
        <taxon>Alteromonadales</taxon>
        <taxon>Shewanellaceae</taxon>
        <taxon>Shewanella</taxon>
    </lineage>
</organism>
<dbReference type="Proteomes" id="UP000191820">
    <property type="component" value="Chromosome"/>
</dbReference>
<keyword evidence="7" id="KW-1185">Reference proteome</keyword>
<dbReference type="InterPro" id="IPR019903">
    <property type="entry name" value="RIC_family"/>
</dbReference>
<gene>
    <name evidence="6" type="ORF">SJ2017_3777</name>
</gene>
<name>A0ABM6JQH6_9GAMM</name>
<accession>A0ABM6JQH6</accession>
<comment type="subcellular location">
    <subcellularLocation>
        <location evidence="1">Cytoplasm</location>
    </subcellularLocation>
</comment>
<dbReference type="Pfam" id="PF01814">
    <property type="entry name" value="Hemerythrin"/>
    <property type="match status" value="1"/>
</dbReference>